<feature type="transmembrane region" description="Helical" evidence="6">
    <location>
        <begin position="140"/>
        <end position="166"/>
    </location>
</feature>
<dbReference type="AlphaFoldDB" id="A0A6A5YEV7"/>
<keyword evidence="3 6" id="KW-1133">Transmembrane helix</keyword>
<comment type="subcellular location">
    <subcellularLocation>
        <location evidence="1">Membrane</location>
        <topology evidence="1">Multi-pass membrane protein</topology>
    </subcellularLocation>
</comment>
<gene>
    <name evidence="8" type="ORF">K490DRAFT_37475</name>
</gene>
<feature type="transmembrane region" description="Helical" evidence="6">
    <location>
        <begin position="50"/>
        <end position="70"/>
    </location>
</feature>
<evidence type="ECO:0000313" key="8">
    <source>
        <dbReference type="EMBL" id="KAF2089344.1"/>
    </source>
</evidence>
<accession>A0A6A5YEV7</accession>
<dbReference type="Proteomes" id="UP000799776">
    <property type="component" value="Unassembled WGS sequence"/>
</dbReference>
<evidence type="ECO:0000256" key="3">
    <source>
        <dbReference type="ARBA" id="ARBA00022989"/>
    </source>
</evidence>
<keyword evidence="9" id="KW-1185">Reference proteome</keyword>
<evidence type="ECO:0000256" key="5">
    <source>
        <dbReference type="SAM" id="MobiDB-lite"/>
    </source>
</evidence>
<keyword evidence="4 6" id="KW-0472">Membrane</keyword>
<feature type="transmembrane region" description="Helical" evidence="6">
    <location>
        <begin position="105"/>
        <end position="128"/>
    </location>
</feature>
<dbReference type="InterPro" id="IPR010658">
    <property type="entry name" value="Nodulin-like"/>
</dbReference>
<feature type="transmembrane region" description="Helical" evidence="6">
    <location>
        <begin position="436"/>
        <end position="457"/>
    </location>
</feature>
<dbReference type="PROSITE" id="PS51257">
    <property type="entry name" value="PROKAR_LIPOPROTEIN"/>
    <property type="match status" value="1"/>
</dbReference>
<evidence type="ECO:0000256" key="1">
    <source>
        <dbReference type="ARBA" id="ARBA00004141"/>
    </source>
</evidence>
<keyword evidence="2 6" id="KW-0812">Transmembrane</keyword>
<feature type="transmembrane region" description="Helical" evidence="6">
    <location>
        <begin position="375"/>
        <end position="395"/>
    </location>
</feature>
<protein>
    <submittedName>
        <fullName evidence="8">MFS general substrate transporter</fullName>
    </submittedName>
</protein>
<evidence type="ECO:0000256" key="6">
    <source>
        <dbReference type="SAM" id="Phobius"/>
    </source>
</evidence>
<dbReference type="EMBL" id="ML978714">
    <property type="protein sequence ID" value="KAF2089344.1"/>
    <property type="molecule type" value="Genomic_DNA"/>
</dbReference>
<feature type="transmembrane region" description="Helical" evidence="6">
    <location>
        <begin position="481"/>
        <end position="501"/>
    </location>
</feature>
<dbReference type="InterPro" id="IPR036259">
    <property type="entry name" value="MFS_trans_sf"/>
</dbReference>
<evidence type="ECO:0000259" key="7">
    <source>
        <dbReference type="Pfam" id="PF06813"/>
    </source>
</evidence>
<dbReference type="SUPFAM" id="SSF103473">
    <property type="entry name" value="MFS general substrate transporter"/>
    <property type="match status" value="1"/>
</dbReference>
<name>A0A6A5YEV7_9PEZI</name>
<proteinExistence type="predicted"/>
<dbReference type="Gene3D" id="1.20.1250.20">
    <property type="entry name" value="MFS general substrate transporter like domains"/>
    <property type="match status" value="2"/>
</dbReference>
<feature type="domain" description="Nodulin-like" evidence="7">
    <location>
        <begin position="12"/>
        <end position="197"/>
    </location>
</feature>
<feature type="transmembrane region" description="Helical" evidence="6">
    <location>
        <begin position="172"/>
        <end position="194"/>
    </location>
</feature>
<evidence type="ECO:0000313" key="9">
    <source>
        <dbReference type="Proteomes" id="UP000799776"/>
    </source>
</evidence>
<dbReference type="OrthoDB" id="410267at2759"/>
<dbReference type="PANTHER" id="PTHR21576">
    <property type="entry name" value="UNCHARACTERIZED NODULIN-LIKE PROTEIN"/>
    <property type="match status" value="1"/>
</dbReference>
<sequence length="522" mass="56404">MDERSHRTARILSVVAATCISLACGTNYAYSAWAPQYADRMQLSATQSNLIGVAGNIGMYASGIPVGLLVDKRGPRPAAFLGSVCVAAGYFPLRKAFDSGPGSMGVALLSFLSFMTGLGSCSAFSAALKTSALNWPHHRGTATAFPLSAFGLSAFFFTTISTIAFPGNTSKFLLMLSICTFCMIFVGTLFLHVVPQPASYAALPTTDSRPNLPRNDSNPLHRTKSRESNYSGKYVPEADNEARSAPPSHDVDETSSLISEPGDITPEEDELAKSLHELHSHKPDVSGVTLFSKIECWQLFTMLGLLTGVGLMTINNIGNDAQALWTHYDDSASPSFIASRQLLHVSIISLTSFLGRLTSGVGSDYLVKVAHKSRFWCLVCSALIFTLAQFSATQIQNPNLLWILSGLTGLAYGALFGVFPALVADAFGVGGMSFNWGFMTMSPVISGNVFNLAYGSIFDHHSQPQDGGERECREGKGCYEGAYWITFFASLVGVAITVWSIRHESVVRRREVEEREARCRDA</sequence>
<feature type="transmembrane region" description="Helical" evidence="6">
    <location>
        <begin position="299"/>
        <end position="317"/>
    </location>
</feature>
<feature type="transmembrane region" description="Helical" evidence="6">
    <location>
        <begin position="401"/>
        <end position="424"/>
    </location>
</feature>
<organism evidence="8 9">
    <name type="scientific">Saccharata proteae CBS 121410</name>
    <dbReference type="NCBI Taxonomy" id="1314787"/>
    <lineage>
        <taxon>Eukaryota</taxon>
        <taxon>Fungi</taxon>
        <taxon>Dikarya</taxon>
        <taxon>Ascomycota</taxon>
        <taxon>Pezizomycotina</taxon>
        <taxon>Dothideomycetes</taxon>
        <taxon>Dothideomycetes incertae sedis</taxon>
        <taxon>Botryosphaeriales</taxon>
        <taxon>Saccharataceae</taxon>
        <taxon>Saccharata</taxon>
    </lineage>
</organism>
<dbReference type="GO" id="GO:0000329">
    <property type="term" value="C:fungal-type vacuole membrane"/>
    <property type="evidence" value="ECO:0007669"/>
    <property type="project" value="TreeGrafter"/>
</dbReference>
<dbReference type="PANTHER" id="PTHR21576:SF158">
    <property type="entry name" value="RIBOSOMAL RNA-PROCESSING PROTEIN 12-LIKE CONSERVED DOMAIN-CONTAINING PROTEIN"/>
    <property type="match status" value="1"/>
</dbReference>
<evidence type="ECO:0000256" key="2">
    <source>
        <dbReference type="ARBA" id="ARBA00022692"/>
    </source>
</evidence>
<dbReference type="Pfam" id="PF06813">
    <property type="entry name" value="Nodulin-like"/>
    <property type="match status" value="1"/>
</dbReference>
<feature type="transmembrane region" description="Helical" evidence="6">
    <location>
        <begin position="12"/>
        <end position="30"/>
    </location>
</feature>
<reference evidence="8" key="1">
    <citation type="journal article" date="2020" name="Stud. Mycol.">
        <title>101 Dothideomycetes genomes: a test case for predicting lifestyles and emergence of pathogens.</title>
        <authorList>
            <person name="Haridas S."/>
            <person name="Albert R."/>
            <person name="Binder M."/>
            <person name="Bloem J."/>
            <person name="Labutti K."/>
            <person name="Salamov A."/>
            <person name="Andreopoulos B."/>
            <person name="Baker S."/>
            <person name="Barry K."/>
            <person name="Bills G."/>
            <person name="Bluhm B."/>
            <person name="Cannon C."/>
            <person name="Castanera R."/>
            <person name="Culley D."/>
            <person name="Daum C."/>
            <person name="Ezra D."/>
            <person name="Gonzalez J."/>
            <person name="Henrissat B."/>
            <person name="Kuo A."/>
            <person name="Liang C."/>
            <person name="Lipzen A."/>
            <person name="Lutzoni F."/>
            <person name="Magnuson J."/>
            <person name="Mondo S."/>
            <person name="Nolan M."/>
            <person name="Ohm R."/>
            <person name="Pangilinan J."/>
            <person name="Park H.-J."/>
            <person name="Ramirez L."/>
            <person name="Alfaro M."/>
            <person name="Sun H."/>
            <person name="Tritt A."/>
            <person name="Yoshinaga Y."/>
            <person name="Zwiers L.-H."/>
            <person name="Turgeon B."/>
            <person name="Goodwin S."/>
            <person name="Spatafora J."/>
            <person name="Crous P."/>
            <person name="Grigoriev I."/>
        </authorList>
    </citation>
    <scope>NUCLEOTIDE SEQUENCE</scope>
    <source>
        <strain evidence="8">CBS 121410</strain>
    </source>
</reference>
<evidence type="ECO:0000256" key="4">
    <source>
        <dbReference type="ARBA" id="ARBA00023136"/>
    </source>
</evidence>
<feature type="compositionally biased region" description="Polar residues" evidence="5">
    <location>
        <begin position="205"/>
        <end position="220"/>
    </location>
</feature>
<feature type="region of interest" description="Disordered" evidence="5">
    <location>
        <begin position="204"/>
        <end position="266"/>
    </location>
</feature>